<gene>
    <name evidence="2" type="ORF">DV701_11345</name>
</gene>
<name>A0A345NNM8_9MICO</name>
<evidence type="ECO:0000313" key="3">
    <source>
        <dbReference type="Proteomes" id="UP000253790"/>
    </source>
</evidence>
<accession>A0A345NNM8</accession>
<dbReference type="AlphaFoldDB" id="A0A345NNM8"/>
<protein>
    <submittedName>
        <fullName evidence="2">Uncharacterized protein</fullName>
    </submittedName>
</protein>
<keyword evidence="3" id="KW-1185">Reference proteome</keyword>
<evidence type="ECO:0000313" key="2">
    <source>
        <dbReference type="EMBL" id="AXH96636.1"/>
    </source>
</evidence>
<keyword evidence="1" id="KW-1133">Transmembrane helix</keyword>
<evidence type="ECO:0000256" key="1">
    <source>
        <dbReference type="SAM" id="Phobius"/>
    </source>
</evidence>
<keyword evidence="1" id="KW-0472">Membrane</keyword>
<dbReference type="Proteomes" id="UP000253790">
    <property type="component" value="Chromosome"/>
</dbReference>
<dbReference type="EMBL" id="CP031229">
    <property type="protein sequence ID" value="AXH96636.1"/>
    <property type="molecule type" value="Genomic_DNA"/>
</dbReference>
<keyword evidence="1" id="KW-0812">Transmembrane</keyword>
<dbReference type="KEGG" id="orn:DV701_11345"/>
<feature type="transmembrane region" description="Helical" evidence="1">
    <location>
        <begin position="25"/>
        <end position="44"/>
    </location>
</feature>
<organism evidence="2 3">
    <name type="scientific">Ornithinimicrobium avium</name>
    <dbReference type="NCBI Taxonomy" id="2283195"/>
    <lineage>
        <taxon>Bacteria</taxon>
        <taxon>Bacillati</taxon>
        <taxon>Actinomycetota</taxon>
        <taxon>Actinomycetes</taxon>
        <taxon>Micrococcales</taxon>
        <taxon>Ornithinimicrobiaceae</taxon>
        <taxon>Ornithinimicrobium</taxon>
    </lineage>
</organism>
<sequence length="104" mass="10537">MAALIALFALLRALRRFVEVDERPVALVVAVLVVVTVALVPTSLGRGQVPAERAGWRKALQFLAAGAVTALATLLGGGVILAGALGVLAAATVAVAWPALKKST</sequence>
<proteinExistence type="predicted"/>
<feature type="transmembrane region" description="Helical" evidence="1">
    <location>
        <begin position="56"/>
        <end position="74"/>
    </location>
</feature>
<reference evidence="2 3" key="1">
    <citation type="submission" date="2018-07" db="EMBL/GenBank/DDBJ databases">
        <title>Complete genome sequencing of Ornithinimicrobium sp. AMA3305.</title>
        <authorList>
            <person name="Bae J.-W."/>
        </authorList>
    </citation>
    <scope>NUCLEOTIDE SEQUENCE [LARGE SCALE GENOMIC DNA]</scope>
    <source>
        <strain evidence="2 3">AMA3305</strain>
    </source>
</reference>